<proteinExistence type="predicted"/>
<evidence type="ECO:0000259" key="2">
    <source>
        <dbReference type="PROSITE" id="PS50995"/>
    </source>
</evidence>
<dbReference type="EMBL" id="NRRE01000026">
    <property type="protein sequence ID" value="MBK1697981.1"/>
    <property type="molecule type" value="Genomic_DNA"/>
</dbReference>
<reference evidence="3" key="2">
    <citation type="journal article" date="2020" name="Microorganisms">
        <title>Osmotic Adaptation and Compatible Solute Biosynthesis of Phototrophic Bacteria as Revealed from Genome Analyses.</title>
        <authorList>
            <person name="Imhoff J.F."/>
            <person name="Rahn T."/>
            <person name="Kunzel S."/>
            <person name="Keller A."/>
            <person name="Neulinger S.C."/>
        </authorList>
    </citation>
    <scope>NUCLEOTIDE SEQUENCE</scope>
    <source>
        <strain evidence="3">DSM 9154</strain>
    </source>
</reference>
<organism evidence="3 4">
    <name type="scientific">Rhodovibrio salinarum</name>
    <dbReference type="NCBI Taxonomy" id="1087"/>
    <lineage>
        <taxon>Bacteria</taxon>
        <taxon>Pseudomonadati</taxon>
        <taxon>Pseudomonadota</taxon>
        <taxon>Alphaproteobacteria</taxon>
        <taxon>Rhodospirillales</taxon>
        <taxon>Rhodovibrionaceae</taxon>
        <taxon>Rhodovibrio</taxon>
    </lineage>
</organism>
<dbReference type="InterPro" id="IPR000835">
    <property type="entry name" value="HTH_MarR-typ"/>
</dbReference>
<feature type="region of interest" description="Disordered" evidence="1">
    <location>
        <begin position="1"/>
        <end position="24"/>
    </location>
</feature>
<evidence type="ECO:0000313" key="4">
    <source>
        <dbReference type="Proteomes" id="UP000778970"/>
    </source>
</evidence>
<dbReference type="AlphaFoldDB" id="A0A934QJE0"/>
<reference evidence="3" key="1">
    <citation type="submission" date="2017-08" db="EMBL/GenBank/DDBJ databases">
        <authorList>
            <person name="Imhoff J.F."/>
            <person name="Rahn T."/>
            <person name="Kuenzel S."/>
            <person name="Neulinger S.C."/>
        </authorList>
    </citation>
    <scope>NUCLEOTIDE SEQUENCE</scope>
    <source>
        <strain evidence="3">DSM 9154</strain>
    </source>
</reference>
<name>A0A934QJE0_9PROT</name>
<protein>
    <recommendedName>
        <fullName evidence="2">HTH marR-type domain-containing protein</fullName>
    </recommendedName>
</protein>
<dbReference type="PANTHER" id="PTHR33164:SF57">
    <property type="entry name" value="MARR-FAMILY TRANSCRIPTIONAL REGULATOR"/>
    <property type="match status" value="1"/>
</dbReference>
<dbReference type="Proteomes" id="UP000778970">
    <property type="component" value="Unassembled WGS sequence"/>
</dbReference>
<dbReference type="InterPro" id="IPR039422">
    <property type="entry name" value="MarR/SlyA-like"/>
</dbReference>
<dbReference type="GO" id="GO:0003700">
    <property type="term" value="F:DNA-binding transcription factor activity"/>
    <property type="evidence" value="ECO:0007669"/>
    <property type="project" value="InterPro"/>
</dbReference>
<dbReference type="PROSITE" id="PS50995">
    <property type="entry name" value="HTH_MARR_2"/>
    <property type="match status" value="1"/>
</dbReference>
<dbReference type="Pfam" id="PF01047">
    <property type="entry name" value="MarR"/>
    <property type="match status" value="1"/>
</dbReference>
<dbReference type="InterPro" id="IPR036390">
    <property type="entry name" value="WH_DNA-bd_sf"/>
</dbReference>
<dbReference type="PANTHER" id="PTHR33164">
    <property type="entry name" value="TRANSCRIPTIONAL REGULATOR, MARR FAMILY"/>
    <property type="match status" value="1"/>
</dbReference>
<keyword evidence="4" id="KW-1185">Reference proteome</keyword>
<dbReference type="GO" id="GO:0006950">
    <property type="term" value="P:response to stress"/>
    <property type="evidence" value="ECO:0007669"/>
    <property type="project" value="TreeGrafter"/>
</dbReference>
<dbReference type="InterPro" id="IPR036388">
    <property type="entry name" value="WH-like_DNA-bd_sf"/>
</dbReference>
<comment type="caution">
    <text evidence="3">The sequence shown here is derived from an EMBL/GenBank/DDBJ whole genome shotgun (WGS) entry which is preliminary data.</text>
</comment>
<evidence type="ECO:0000313" key="3">
    <source>
        <dbReference type="EMBL" id="MBK1697981.1"/>
    </source>
</evidence>
<feature type="domain" description="HTH marR-type" evidence="2">
    <location>
        <begin position="28"/>
        <end position="162"/>
    </location>
</feature>
<accession>A0A934QJE0</accession>
<sequence length="174" mass="19735">MIFCPSDSQPRRGRVSMASDQKTNGQQWSDFGRLLPAVGQAWRRILGQRIAEEGLSDATALPILELLRAGDKLMRQRELAQRLGLENSTVVWIIDALQKKELLQRREDPSDRRAKLLELTEEGRELGLRVDRIAVALREELLRDVAPADIEATHRLLLQMSAALEDCQSRTKRG</sequence>
<dbReference type="Gene3D" id="1.10.10.10">
    <property type="entry name" value="Winged helix-like DNA-binding domain superfamily/Winged helix DNA-binding domain"/>
    <property type="match status" value="1"/>
</dbReference>
<gene>
    <name evidence="3" type="ORF">CKO21_12095</name>
</gene>
<dbReference type="SMART" id="SM00347">
    <property type="entry name" value="HTH_MARR"/>
    <property type="match status" value="1"/>
</dbReference>
<evidence type="ECO:0000256" key="1">
    <source>
        <dbReference type="SAM" id="MobiDB-lite"/>
    </source>
</evidence>
<dbReference type="PRINTS" id="PR00598">
    <property type="entry name" value="HTHMARR"/>
</dbReference>
<dbReference type="SUPFAM" id="SSF46785">
    <property type="entry name" value="Winged helix' DNA-binding domain"/>
    <property type="match status" value="1"/>
</dbReference>